<evidence type="ECO:0000313" key="6">
    <source>
        <dbReference type="EMBL" id="CAD7456992.1"/>
    </source>
</evidence>
<dbReference type="PANTHER" id="PTHR23065">
    <property type="entry name" value="PROLINE-SERINE-THREONINE PHOSPHATASE INTERACTING PROTEIN 1"/>
    <property type="match status" value="1"/>
</dbReference>
<accession>A0A7R9IEZ5</accession>
<dbReference type="SMART" id="SM00326">
    <property type="entry name" value="SH3"/>
    <property type="match status" value="1"/>
</dbReference>
<dbReference type="SUPFAM" id="SSF50044">
    <property type="entry name" value="SH3-domain"/>
    <property type="match status" value="1"/>
</dbReference>
<keyword evidence="1 3" id="KW-0728">SH3 domain</keyword>
<dbReference type="Gene3D" id="2.30.30.40">
    <property type="entry name" value="SH3 Domains"/>
    <property type="match status" value="1"/>
</dbReference>
<dbReference type="InterPro" id="IPR001452">
    <property type="entry name" value="SH3_domain"/>
</dbReference>
<protein>
    <recommendedName>
        <fullName evidence="5">SH3 domain-containing protein</fullName>
    </recommendedName>
</protein>
<dbReference type="FunFam" id="2.30.30.40:FF:000014">
    <property type="entry name" value="Kinase C and casein kinase substrate in neurons protein"/>
    <property type="match status" value="1"/>
</dbReference>
<feature type="domain" description="SH3" evidence="5">
    <location>
        <begin position="28"/>
        <end position="88"/>
    </location>
</feature>
<gene>
    <name evidence="6" type="ORF">TTEB3V08_LOCUS5003</name>
</gene>
<evidence type="ECO:0000256" key="2">
    <source>
        <dbReference type="ARBA" id="ARBA00023054"/>
    </source>
</evidence>
<dbReference type="AlphaFoldDB" id="A0A7R9IEZ5"/>
<evidence type="ECO:0000256" key="3">
    <source>
        <dbReference type="PROSITE-ProRule" id="PRU00192"/>
    </source>
</evidence>
<dbReference type="GO" id="GO:0007010">
    <property type="term" value="P:cytoskeleton organization"/>
    <property type="evidence" value="ECO:0007669"/>
    <property type="project" value="TreeGrafter"/>
</dbReference>
<dbReference type="EMBL" id="OE001524">
    <property type="protein sequence ID" value="CAD7456992.1"/>
    <property type="molecule type" value="Genomic_DNA"/>
</dbReference>
<dbReference type="PRINTS" id="PR00452">
    <property type="entry name" value="SH3DOMAIN"/>
</dbReference>
<proteinExistence type="predicted"/>
<sequence length="88" mass="9878">METRSEANPFEEEEWDEDGGDALVDTGEPGVPVKALYDYEGAESDELSFKQGEVFEKLEDEDEQGWCKGRKDGRVGLYPANYVEAVPQ</sequence>
<dbReference type="GO" id="GO:0005768">
    <property type="term" value="C:endosome"/>
    <property type="evidence" value="ECO:0007669"/>
    <property type="project" value="TreeGrafter"/>
</dbReference>
<dbReference type="Pfam" id="PF00018">
    <property type="entry name" value="SH3_1"/>
    <property type="match status" value="1"/>
</dbReference>
<name>A0A7R9IEZ5_9NEOP</name>
<reference evidence="6" key="1">
    <citation type="submission" date="2020-11" db="EMBL/GenBank/DDBJ databases">
        <authorList>
            <person name="Tran Van P."/>
        </authorList>
    </citation>
    <scope>NUCLEOTIDE SEQUENCE</scope>
</reference>
<dbReference type="PANTHER" id="PTHR23065:SF11">
    <property type="entry name" value="SYNDAPIN, ISOFORM C"/>
    <property type="match status" value="1"/>
</dbReference>
<evidence type="ECO:0000256" key="1">
    <source>
        <dbReference type="ARBA" id="ARBA00022443"/>
    </source>
</evidence>
<dbReference type="GO" id="GO:0005543">
    <property type="term" value="F:phospholipid binding"/>
    <property type="evidence" value="ECO:0007669"/>
    <property type="project" value="TreeGrafter"/>
</dbReference>
<dbReference type="GO" id="GO:0097320">
    <property type="term" value="P:plasma membrane tubulation"/>
    <property type="evidence" value="ECO:0007669"/>
    <property type="project" value="TreeGrafter"/>
</dbReference>
<dbReference type="InterPro" id="IPR036028">
    <property type="entry name" value="SH3-like_dom_sf"/>
</dbReference>
<dbReference type="CDD" id="cd11843">
    <property type="entry name" value="SH3_PACSIN"/>
    <property type="match status" value="1"/>
</dbReference>
<feature type="compositionally biased region" description="Acidic residues" evidence="4">
    <location>
        <begin position="9"/>
        <end position="20"/>
    </location>
</feature>
<organism evidence="6">
    <name type="scientific">Timema tahoe</name>
    <dbReference type="NCBI Taxonomy" id="61484"/>
    <lineage>
        <taxon>Eukaryota</taxon>
        <taxon>Metazoa</taxon>
        <taxon>Ecdysozoa</taxon>
        <taxon>Arthropoda</taxon>
        <taxon>Hexapoda</taxon>
        <taxon>Insecta</taxon>
        <taxon>Pterygota</taxon>
        <taxon>Neoptera</taxon>
        <taxon>Polyneoptera</taxon>
        <taxon>Phasmatodea</taxon>
        <taxon>Timematodea</taxon>
        <taxon>Timematoidea</taxon>
        <taxon>Timematidae</taxon>
        <taxon>Timema</taxon>
    </lineage>
</organism>
<evidence type="ECO:0000259" key="5">
    <source>
        <dbReference type="PROSITE" id="PS50002"/>
    </source>
</evidence>
<keyword evidence="2" id="KW-0175">Coiled coil</keyword>
<feature type="region of interest" description="Disordered" evidence="4">
    <location>
        <begin position="1"/>
        <end position="29"/>
    </location>
</feature>
<dbReference type="PROSITE" id="PS50002">
    <property type="entry name" value="SH3"/>
    <property type="match status" value="1"/>
</dbReference>
<dbReference type="GO" id="GO:0005886">
    <property type="term" value="C:plasma membrane"/>
    <property type="evidence" value="ECO:0007669"/>
    <property type="project" value="TreeGrafter"/>
</dbReference>
<evidence type="ECO:0000256" key="4">
    <source>
        <dbReference type="SAM" id="MobiDB-lite"/>
    </source>
</evidence>
<dbReference type="GO" id="GO:0030100">
    <property type="term" value="P:regulation of endocytosis"/>
    <property type="evidence" value="ECO:0007669"/>
    <property type="project" value="TreeGrafter"/>
</dbReference>